<dbReference type="HAMAP" id="MF_00791">
    <property type="entry name" value="ApaG"/>
    <property type="match status" value="1"/>
</dbReference>
<dbReference type="AlphaFoldDB" id="Q2SUI6"/>
<dbReference type="PROSITE" id="PS51087">
    <property type="entry name" value="APAG"/>
    <property type="match status" value="1"/>
</dbReference>
<dbReference type="KEGG" id="bte:BTH_I2906"/>
<dbReference type="NCBIfam" id="NF003967">
    <property type="entry name" value="PRK05461.1"/>
    <property type="match status" value="1"/>
</dbReference>
<organism evidence="4 5">
    <name type="scientific">Burkholderia thailandensis (strain ATCC 700388 / DSM 13276 / CCUG 48851 / CIP 106301 / E264)</name>
    <dbReference type="NCBI Taxonomy" id="271848"/>
    <lineage>
        <taxon>Bacteria</taxon>
        <taxon>Pseudomonadati</taxon>
        <taxon>Pseudomonadota</taxon>
        <taxon>Betaproteobacteria</taxon>
        <taxon>Burkholderiales</taxon>
        <taxon>Burkholderiaceae</taxon>
        <taxon>Burkholderia</taxon>
        <taxon>pseudomallei group</taxon>
    </lineage>
</organism>
<evidence type="ECO:0000259" key="3">
    <source>
        <dbReference type="PROSITE" id="PS51087"/>
    </source>
</evidence>
<dbReference type="InterPro" id="IPR036767">
    <property type="entry name" value="ApaG_sf"/>
</dbReference>
<gene>
    <name evidence="2" type="primary">apaG</name>
    <name evidence="4" type="ordered locus">BTH_I2906</name>
</gene>
<evidence type="ECO:0000256" key="1">
    <source>
        <dbReference type="ARBA" id="ARBA00017693"/>
    </source>
</evidence>
<sequence>MSGKRVGSVAIRKNAILPPRRAAPGCGPGPHQAECRTKAARRPCGAGASAAAAAGDLDGTTMSQYRFSVSVKTSYLPEQSDPERRQYAFAYTLTIRNTGQVAAQLIARHWIITDSENQVQEVKGLGVVGHQPLLQPGEQFEYTSWAVIATPVGTMRGAYFCVAEDGERFEAPVDEFALHMPRTLH</sequence>
<dbReference type="Proteomes" id="UP000001930">
    <property type="component" value="Chromosome I"/>
</dbReference>
<proteinExistence type="inferred from homology"/>
<accession>Q2SUI6</accession>
<evidence type="ECO:0000313" key="5">
    <source>
        <dbReference type="Proteomes" id="UP000001930"/>
    </source>
</evidence>
<keyword evidence="5" id="KW-1185">Reference proteome</keyword>
<dbReference type="PANTHER" id="PTHR14289">
    <property type="entry name" value="F-BOX ONLY PROTEIN 3"/>
    <property type="match status" value="1"/>
</dbReference>
<protein>
    <recommendedName>
        <fullName evidence="1 2">Protein ApaG</fullName>
    </recommendedName>
</protein>
<dbReference type="InterPro" id="IPR023065">
    <property type="entry name" value="Uncharacterised_ApaG"/>
</dbReference>
<dbReference type="EMBL" id="CP000086">
    <property type="protein sequence ID" value="ABC38776.1"/>
    <property type="molecule type" value="Genomic_DNA"/>
</dbReference>
<name>Q2SUI6_BURTA</name>
<evidence type="ECO:0000256" key="2">
    <source>
        <dbReference type="HAMAP-Rule" id="MF_00791"/>
    </source>
</evidence>
<dbReference type="InterPro" id="IPR007474">
    <property type="entry name" value="ApaG_domain"/>
</dbReference>
<dbReference type="HOGENOM" id="CLU_128074_0_0_4"/>
<dbReference type="PANTHER" id="PTHR14289:SF16">
    <property type="entry name" value="POLYMERASE DELTA-INTERACTING PROTEIN 2"/>
    <property type="match status" value="1"/>
</dbReference>
<dbReference type="Gene3D" id="2.60.40.1470">
    <property type="entry name" value="ApaG domain"/>
    <property type="match status" value="1"/>
</dbReference>
<reference evidence="4 5" key="1">
    <citation type="journal article" date="2005" name="BMC Genomics">
        <title>Bacterial genome adaptation to niches: divergence of the potential virulence genes in three Burkholderia species of different survival strategies.</title>
        <authorList>
            <person name="Kim H.S."/>
            <person name="Schell M.A."/>
            <person name="Yu Y."/>
            <person name="Ulrich R.L."/>
            <person name="Sarria S.H."/>
            <person name="Nierman W.C."/>
            <person name="DeShazer D."/>
        </authorList>
    </citation>
    <scope>NUCLEOTIDE SEQUENCE [LARGE SCALE GENOMIC DNA]</scope>
    <source>
        <strain evidence="5">ATCC 700388 / DSM 13276 / CCUG 48851 / CIP 106301 / E264</strain>
    </source>
</reference>
<evidence type="ECO:0000313" key="4">
    <source>
        <dbReference type="EMBL" id="ABC38776.1"/>
    </source>
</evidence>
<feature type="domain" description="ApaG" evidence="3">
    <location>
        <begin position="61"/>
        <end position="185"/>
    </location>
</feature>
<dbReference type="GO" id="GO:0070987">
    <property type="term" value="P:error-free translesion synthesis"/>
    <property type="evidence" value="ECO:0007669"/>
    <property type="project" value="TreeGrafter"/>
</dbReference>
<dbReference type="SUPFAM" id="SSF110069">
    <property type="entry name" value="ApaG-like"/>
    <property type="match status" value="1"/>
</dbReference>
<dbReference type="Pfam" id="PF04379">
    <property type="entry name" value="DUF525"/>
    <property type="match status" value="1"/>
</dbReference>